<dbReference type="AlphaFoldDB" id="A0A383BBU3"/>
<organism evidence="1">
    <name type="scientific">marine metagenome</name>
    <dbReference type="NCBI Taxonomy" id="408172"/>
    <lineage>
        <taxon>unclassified sequences</taxon>
        <taxon>metagenomes</taxon>
        <taxon>ecological metagenomes</taxon>
    </lineage>
</organism>
<accession>A0A383BBU3</accession>
<name>A0A383BBU3_9ZZZZ</name>
<dbReference type="EMBL" id="UINC01199159">
    <property type="protein sequence ID" value="SVE17452.1"/>
    <property type="molecule type" value="Genomic_DNA"/>
</dbReference>
<protein>
    <submittedName>
        <fullName evidence="1">Uncharacterized protein</fullName>
    </submittedName>
</protein>
<gene>
    <name evidence="1" type="ORF">METZ01_LOCUS470306</name>
</gene>
<reference evidence="1" key="1">
    <citation type="submission" date="2018-05" db="EMBL/GenBank/DDBJ databases">
        <authorList>
            <person name="Lanie J.A."/>
            <person name="Ng W.-L."/>
            <person name="Kazmierczak K.M."/>
            <person name="Andrzejewski T.M."/>
            <person name="Davidsen T.M."/>
            <person name="Wayne K.J."/>
            <person name="Tettelin H."/>
            <person name="Glass J.I."/>
            <person name="Rusch D."/>
            <person name="Podicherti R."/>
            <person name="Tsui H.-C.T."/>
            <person name="Winkler M.E."/>
        </authorList>
    </citation>
    <scope>NUCLEOTIDE SEQUENCE</scope>
</reference>
<feature type="non-terminal residue" evidence="1">
    <location>
        <position position="29"/>
    </location>
</feature>
<proteinExistence type="predicted"/>
<evidence type="ECO:0000313" key="1">
    <source>
        <dbReference type="EMBL" id="SVE17452.1"/>
    </source>
</evidence>
<sequence length="29" mass="3518">MNDQLSLMKNEEIIDTNKKMERLLIQIKK</sequence>